<keyword evidence="10" id="KW-1185">Reference proteome</keyword>
<dbReference type="EC" id="2.3.1.39" evidence="1 6"/>
<dbReference type="GO" id="GO:0006633">
    <property type="term" value="P:fatty acid biosynthetic process"/>
    <property type="evidence" value="ECO:0007669"/>
    <property type="project" value="TreeGrafter"/>
</dbReference>
<dbReference type="RefSeq" id="WP_184659832.1">
    <property type="nucleotide sequence ID" value="NZ_CP031518.1"/>
</dbReference>
<dbReference type="InterPro" id="IPR001227">
    <property type="entry name" value="Ac_transferase_dom_sf"/>
</dbReference>
<evidence type="ECO:0000256" key="7">
    <source>
        <dbReference type="PIRSR" id="PIRSR000446-1"/>
    </source>
</evidence>
<comment type="caution">
    <text evidence="9">The sequence shown here is derived from an EMBL/GenBank/DDBJ whole genome shotgun (WGS) entry which is preliminary data.</text>
</comment>
<dbReference type="Gene3D" id="3.40.366.10">
    <property type="entry name" value="Malonyl-Coenzyme A Acyl Carrier Protein, domain 2"/>
    <property type="match status" value="1"/>
</dbReference>
<dbReference type="GO" id="GO:0004314">
    <property type="term" value="F:[acyl-carrier-protein] S-malonyltransferase activity"/>
    <property type="evidence" value="ECO:0007669"/>
    <property type="project" value="UniProtKB-EC"/>
</dbReference>
<evidence type="ECO:0000313" key="10">
    <source>
        <dbReference type="Proteomes" id="UP000518887"/>
    </source>
</evidence>
<evidence type="ECO:0000256" key="2">
    <source>
        <dbReference type="ARBA" id="ARBA00018953"/>
    </source>
</evidence>
<evidence type="ECO:0000256" key="3">
    <source>
        <dbReference type="ARBA" id="ARBA00022679"/>
    </source>
</evidence>
<dbReference type="InterPro" id="IPR016035">
    <property type="entry name" value="Acyl_Trfase/lysoPLipase"/>
</dbReference>
<name>A0A7W8G9X7_9SPIR</name>
<dbReference type="AlphaFoldDB" id="A0A7W8G9X7"/>
<evidence type="ECO:0000256" key="6">
    <source>
        <dbReference type="PIRNR" id="PIRNR000446"/>
    </source>
</evidence>
<accession>A0A7W8G9X7</accession>
<evidence type="ECO:0000256" key="1">
    <source>
        <dbReference type="ARBA" id="ARBA00013258"/>
    </source>
</evidence>
<reference evidence="9 10" key="1">
    <citation type="submission" date="2020-08" db="EMBL/GenBank/DDBJ databases">
        <title>Genomic Encyclopedia of Type Strains, Phase IV (KMG-IV): sequencing the most valuable type-strain genomes for metagenomic binning, comparative biology and taxonomic classification.</title>
        <authorList>
            <person name="Goeker M."/>
        </authorList>
    </citation>
    <scope>NUCLEOTIDE SEQUENCE [LARGE SCALE GENOMIC DNA]</scope>
    <source>
        <strain evidence="9 10">DSM 103462</strain>
    </source>
</reference>
<dbReference type="SMART" id="SM00827">
    <property type="entry name" value="PKS_AT"/>
    <property type="match status" value="1"/>
</dbReference>
<dbReference type="InterPro" id="IPR024925">
    <property type="entry name" value="Malonyl_CoA-ACP_transAc"/>
</dbReference>
<organism evidence="9 10">
    <name type="scientific">Treponema ruminis</name>
    <dbReference type="NCBI Taxonomy" id="744515"/>
    <lineage>
        <taxon>Bacteria</taxon>
        <taxon>Pseudomonadati</taxon>
        <taxon>Spirochaetota</taxon>
        <taxon>Spirochaetia</taxon>
        <taxon>Spirochaetales</taxon>
        <taxon>Treponemataceae</taxon>
        <taxon>Treponema</taxon>
    </lineage>
</organism>
<dbReference type="Gene3D" id="3.30.70.250">
    <property type="entry name" value="Malonyl-CoA ACP transacylase, ACP-binding"/>
    <property type="match status" value="1"/>
</dbReference>
<dbReference type="EMBL" id="JACHFQ010000005">
    <property type="protein sequence ID" value="MBB5226511.1"/>
    <property type="molecule type" value="Genomic_DNA"/>
</dbReference>
<dbReference type="InterPro" id="IPR016036">
    <property type="entry name" value="Malonyl_transacylase_ACP-bd"/>
</dbReference>
<dbReference type="Pfam" id="PF00698">
    <property type="entry name" value="Acyl_transf_1"/>
    <property type="match status" value="1"/>
</dbReference>
<feature type="active site" evidence="7">
    <location>
        <position position="92"/>
    </location>
</feature>
<keyword evidence="3 6" id="KW-0808">Transferase</keyword>
<dbReference type="GO" id="GO:0005829">
    <property type="term" value="C:cytosol"/>
    <property type="evidence" value="ECO:0007669"/>
    <property type="project" value="TreeGrafter"/>
</dbReference>
<dbReference type="SUPFAM" id="SSF55048">
    <property type="entry name" value="Probable ACP-binding domain of malonyl-CoA ACP transacylase"/>
    <property type="match status" value="1"/>
</dbReference>
<evidence type="ECO:0000256" key="5">
    <source>
        <dbReference type="ARBA" id="ARBA00048462"/>
    </source>
</evidence>
<evidence type="ECO:0000259" key="8">
    <source>
        <dbReference type="SMART" id="SM00827"/>
    </source>
</evidence>
<evidence type="ECO:0000256" key="4">
    <source>
        <dbReference type="ARBA" id="ARBA00023315"/>
    </source>
</evidence>
<comment type="similarity">
    <text evidence="6">Belongs to the fabD family.</text>
</comment>
<gene>
    <name evidence="9" type="ORF">HNP76_001884</name>
</gene>
<comment type="catalytic activity">
    <reaction evidence="5 6">
        <text>holo-[ACP] + malonyl-CoA = malonyl-[ACP] + CoA</text>
        <dbReference type="Rhea" id="RHEA:41792"/>
        <dbReference type="Rhea" id="RHEA-COMP:9623"/>
        <dbReference type="Rhea" id="RHEA-COMP:9685"/>
        <dbReference type="ChEBI" id="CHEBI:57287"/>
        <dbReference type="ChEBI" id="CHEBI:57384"/>
        <dbReference type="ChEBI" id="CHEBI:64479"/>
        <dbReference type="ChEBI" id="CHEBI:78449"/>
        <dbReference type="EC" id="2.3.1.39"/>
    </reaction>
</comment>
<proteinExistence type="inferred from homology"/>
<dbReference type="PANTHER" id="PTHR42681">
    <property type="entry name" value="MALONYL-COA-ACYL CARRIER PROTEIN TRANSACYLASE, MITOCHONDRIAL"/>
    <property type="match status" value="1"/>
</dbReference>
<sequence length="318" mass="33634">MAKKYAFLFPGQGAQAQGMIKDVCEAFPEARKVIDEISKVTGKDIPKLLWETEQTELNRSDNSQLAITAASLAVMAALKSKGIEPSAAMGFSLGEFPALYAAGILSFEDVIKVVCERGSIMQKVCEQIAEESAGNAPGMSAILGLPPEKVEEIANGIEGAYAANLNSVKQTVISGTADGLTKAEEAAKAAGARRTVRLAVAGPFHSPLMQRAADNFKVALEPYTFCDPKITLFSNVTGKKVTEGAPAKASAVDHLTHPVRWTDEEKVLADMIGEDKDNEWVILEVGPGKVLSGLWGQTELGATLPCTSVNTADGINAL</sequence>
<dbReference type="SUPFAM" id="SSF52151">
    <property type="entry name" value="FabD/lysophospholipase-like"/>
    <property type="match status" value="1"/>
</dbReference>
<evidence type="ECO:0000313" key="9">
    <source>
        <dbReference type="EMBL" id="MBB5226511.1"/>
    </source>
</evidence>
<dbReference type="InterPro" id="IPR014043">
    <property type="entry name" value="Acyl_transferase_dom"/>
</dbReference>
<dbReference type="PANTHER" id="PTHR42681:SF1">
    <property type="entry name" value="MALONYL-COA-ACYL CARRIER PROTEIN TRANSACYLASE, MITOCHONDRIAL"/>
    <property type="match status" value="1"/>
</dbReference>
<feature type="active site" evidence="7">
    <location>
        <position position="205"/>
    </location>
</feature>
<protein>
    <recommendedName>
        <fullName evidence="2 6">Malonyl CoA-acyl carrier protein transacylase</fullName>
        <ecNumber evidence="1 6">2.3.1.39</ecNumber>
    </recommendedName>
</protein>
<dbReference type="PIRSF" id="PIRSF000446">
    <property type="entry name" value="Mct"/>
    <property type="match status" value="1"/>
</dbReference>
<dbReference type="Proteomes" id="UP000518887">
    <property type="component" value="Unassembled WGS sequence"/>
</dbReference>
<feature type="domain" description="Malonyl-CoA:ACP transacylase (MAT)" evidence="8">
    <location>
        <begin position="8"/>
        <end position="314"/>
    </location>
</feature>
<keyword evidence="4 6" id="KW-0012">Acyltransferase</keyword>
<dbReference type="InterPro" id="IPR050858">
    <property type="entry name" value="Mal-CoA-ACP_Trans/PKS_FabD"/>
</dbReference>